<dbReference type="GO" id="GO:0000724">
    <property type="term" value="P:double-strand break repair via homologous recombination"/>
    <property type="evidence" value="ECO:0007669"/>
    <property type="project" value="TreeGrafter"/>
</dbReference>
<dbReference type="GO" id="GO:0005694">
    <property type="term" value="C:chromosome"/>
    <property type="evidence" value="ECO:0007669"/>
    <property type="project" value="TreeGrafter"/>
</dbReference>
<name>A0A915Z9S2_9GLOM</name>
<comment type="catalytic activity">
    <reaction evidence="6">
        <text>Couples ATP hydrolysis with the unwinding of duplex DNA by translocating in the 3'-5' direction.</text>
        <dbReference type="EC" id="5.6.2.4"/>
    </reaction>
</comment>
<dbReference type="Pfam" id="PF00270">
    <property type="entry name" value="DEAD"/>
    <property type="match status" value="1"/>
</dbReference>
<gene>
    <name evidence="10" type="ORF">CHRIB12_LOCUS10899</name>
</gene>
<dbReference type="PROSITE" id="PS51194">
    <property type="entry name" value="HELICASE_CTER"/>
    <property type="match status" value="1"/>
</dbReference>
<evidence type="ECO:0000259" key="9">
    <source>
        <dbReference type="PROSITE" id="PS51194"/>
    </source>
</evidence>
<dbReference type="GO" id="GO:0003677">
    <property type="term" value="F:DNA binding"/>
    <property type="evidence" value="ECO:0007669"/>
    <property type="project" value="UniProtKB-KW"/>
</dbReference>
<evidence type="ECO:0000256" key="6">
    <source>
        <dbReference type="ARBA" id="ARBA00034617"/>
    </source>
</evidence>
<evidence type="ECO:0000256" key="1">
    <source>
        <dbReference type="ARBA" id="ARBA00022741"/>
    </source>
</evidence>
<dbReference type="VEuPathDB" id="FungiDB:RhiirFUN_008770"/>
<accession>A0A915Z9S2</accession>
<dbReference type="GO" id="GO:0005634">
    <property type="term" value="C:nucleus"/>
    <property type="evidence" value="ECO:0007669"/>
    <property type="project" value="TreeGrafter"/>
</dbReference>
<evidence type="ECO:0000313" key="11">
    <source>
        <dbReference type="Proteomes" id="UP000684084"/>
    </source>
</evidence>
<evidence type="ECO:0000256" key="3">
    <source>
        <dbReference type="ARBA" id="ARBA00023125"/>
    </source>
</evidence>
<dbReference type="InterPro" id="IPR014001">
    <property type="entry name" value="Helicase_ATP-bd"/>
</dbReference>
<dbReference type="SMART" id="SM00490">
    <property type="entry name" value="HELICc"/>
    <property type="match status" value="1"/>
</dbReference>
<dbReference type="PANTHER" id="PTHR13710">
    <property type="entry name" value="DNA HELICASE RECQ FAMILY MEMBER"/>
    <property type="match status" value="1"/>
</dbReference>
<dbReference type="Pfam" id="PF00271">
    <property type="entry name" value="Helicase_C"/>
    <property type="match status" value="1"/>
</dbReference>
<dbReference type="PANTHER" id="PTHR13710:SF153">
    <property type="entry name" value="RECQ-LIKE DNA HELICASE BLM"/>
    <property type="match status" value="1"/>
</dbReference>
<keyword evidence="3" id="KW-0238">DNA-binding</keyword>
<dbReference type="OrthoDB" id="10261556at2759"/>
<dbReference type="Pfam" id="PF16124">
    <property type="entry name" value="RecQ_Zn_bind"/>
    <property type="match status" value="1"/>
</dbReference>
<keyword evidence="5" id="KW-0539">Nucleus</keyword>
<evidence type="ECO:0000256" key="7">
    <source>
        <dbReference type="ARBA" id="ARBA00034808"/>
    </source>
</evidence>
<dbReference type="GO" id="GO:0043138">
    <property type="term" value="F:3'-5' DNA helicase activity"/>
    <property type="evidence" value="ECO:0007669"/>
    <property type="project" value="UniProtKB-EC"/>
</dbReference>
<dbReference type="EC" id="5.6.2.4" evidence="7"/>
<evidence type="ECO:0000256" key="4">
    <source>
        <dbReference type="ARBA" id="ARBA00023235"/>
    </source>
</evidence>
<keyword evidence="2" id="KW-0067">ATP-binding</keyword>
<reference evidence="10" key="1">
    <citation type="submission" date="2020-05" db="EMBL/GenBank/DDBJ databases">
        <authorList>
            <person name="Rincon C."/>
            <person name="Sanders R I."/>
            <person name="Robbins C."/>
            <person name="Chaturvedi A."/>
        </authorList>
    </citation>
    <scope>NUCLEOTIDE SEQUENCE</scope>
    <source>
        <strain evidence="10">CHB12</strain>
    </source>
</reference>
<dbReference type="Proteomes" id="UP000684084">
    <property type="component" value="Unassembled WGS sequence"/>
</dbReference>
<dbReference type="GO" id="GO:0005737">
    <property type="term" value="C:cytoplasm"/>
    <property type="evidence" value="ECO:0007669"/>
    <property type="project" value="TreeGrafter"/>
</dbReference>
<dbReference type="PROSITE" id="PS51192">
    <property type="entry name" value="HELICASE_ATP_BIND_1"/>
    <property type="match status" value="1"/>
</dbReference>
<comment type="caution">
    <text evidence="10">The sequence shown here is derived from an EMBL/GenBank/DDBJ whole genome shotgun (WGS) entry which is preliminary data.</text>
</comment>
<dbReference type="AlphaFoldDB" id="A0A915Z9S2"/>
<dbReference type="VEuPathDB" id="FungiDB:RhiirFUN_021775"/>
<keyword evidence="1" id="KW-0547">Nucleotide-binding</keyword>
<evidence type="ECO:0000256" key="5">
    <source>
        <dbReference type="ARBA" id="ARBA00023242"/>
    </source>
</evidence>
<dbReference type="InterPro" id="IPR001650">
    <property type="entry name" value="Helicase_C-like"/>
</dbReference>
<dbReference type="GO" id="GO:0005524">
    <property type="term" value="F:ATP binding"/>
    <property type="evidence" value="ECO:0007669"/>
    <property type="project" value="UniProtKB-KW"/>
</dbReference>
<evidence type="ECO:0000259" key="8">
    <source>
        <dbReference type="PROSITE" id="PS51192"/>
    </source>
</evidence>
<dbReference type="InterPro" id="IPR011545">
    <property type="entry name" value="DEAD/DEAH_box_helicase_dom"/>
</dbReference>
<feature type="domain" description="Helicase ATP-binding" evidence="8">
    <location>
        <begin position="104"/>
        <end position="255"/>
    </location>
</feature>
<feature type="domain" description="Helicase C-terminal" evidence="9">
    <location>
        <begin position="286"/>
        <end position="431"/>
    </location>
</feature>
<sequence>MVNIARQASNTPLSYQDLLNITKIEKERDQQRINNVGRIEKHNAERALALQNIREDLDSFDWNQELVSYGKKTQQQIDSNSFCPSFATHIPDFNETTKCVACHAFPKCTARATGITVVFSPLKALVDDQVLELIKVGIPCGGLYASTAQPIWYQRKVFQEIACGLTRVIITTPEKFKFNVGFRQMLEQIGISRGIRFVIDEAHCILDQEHFRDSWSFLCNLKKIFPTAPILLLTATCRMIDAQEIVTRLGIDHQRMFLFRDKYFGNNSIIYQVQKKKDNKEQFLEDILKITSEIEAGKCIIYCISIKECENLLTNLQAKVRKEEIAIYHGELPAKEKSNALSLWKSGKIRIIVATNAFGMGVNEPDVRVVIHAGFPISMGNSISSDEGLEASAHIKYLSDAKNKIREVLFYCSNMYQCHKQAIVNYFAWPEDPLPQECNICDNCIRRATDNPVYIDAQSDALKMLEVINVITKMEQQQQITRNNVVDVFRQSQAKDVKSRFGHLAVYQEKFTRKLKTKEDAFLLLDDLVLRKIVEEDIILNRTSTGQNYTCSIFVLDLVEDALAKVSIENWKYLIKAK</sequence>
<dbReference type="GO" id="GO:0009378">
    <property type="term" value="F:four-way junction helicase activity"/>
    <property type="evidence" value="ECO:0007669"/>
    <property type="project" value="TreeGrafter"/>
</dbReference>
<keyword evidence="4" id="KW-0413">Isomerase</keyword>
<dbReference type="EMBL" id="CAGKOT010000022">
    <property type="protein sequence ID" value="CAB5366473.1"/>
    <property type="molecule type" value="Genomic_DNA"/>
</dbReference>
<protein>
    <recommendedName>
        <fullName evidence="7">DNA 3'-5' helicase</fullName>
        <ecNumber evidence="7">5.6.2.4</ecNumber>
    </recommendedName>
</protein>
<dbReference type="InterPro" id="IPR032284">
    <property type="entry name" value="RecQ_Zn-bd"/>
</dbReference>
<evidence type="ECO:0000256" key="2">
    <source>
        <dbReference type="ARBA" id="ARBA00022840"/>
    </source>
</evidence>
<evidence type="ECO:0000313" key="10">
    <source>
        <dbReference type="EMBL" id="CAB5366473.1"/>
    </source>
</evidence>
<organism evidence="10 11">
    <name type="scientific">Rhizophagus irregularis</name>
    <dbReference type="NCBI Taxonomy" id="588596"/>
    <lineage>
        <taxon>Eukaryota</taxon>
        <taxon>Fungi</taxon>
        <taxon>Fungi incertae sedis</taxon>
        <taxon>Mucoromycota</taxon>
        <taxon>Glomeromycotina</taxon>
        <taxon>Glomeromycetes</taxon>
        <taxon>Glomerales</taxon>
        <taxon>Glomeraceae</taxon>
        <taxon>Rhizophagus</taxon>
    </lineage>
</organism>
<proteinExistence type="predicted"/>